<gene>
    <name evidence="2" type="primary">Aste57867_19133</name>
    <name evidence="1" type="ORF">As57867_019069</name>
    <name evidence="2" type="ORF">ASTE57867_19133</name>
</gene>
<accession>A0A485LC52</accession>
<organism evidence="2 3">
    <name type="scientific">Aphanomyces stellatus</name>
    <dbReference type="NCBI Taxonomy" id="120398"/>
    <lineage>
        <taxon>Eukaryota</taxon>
        <taxon>Sar</taxon>
        <taxon>Stramenopiles</taxon>
        <taxon>Oomycota</taxon>
        <taxon>Saprolegniomycetes</taxon>
        <taxon>Saprolegniales</taxon>
        <taxon>Verrucalvaceae</taxon>
        <taxon>Aphanomyces</taxon>
    </lineage>
</organism>
<reference evidence="1" key="2">
    <citation type="submission" date="2019-06" db="EMBL/GenBank/DDBJ databases">
        <title>Genomics analysis of Aphanomyces spp. identifies a new class of oomycete effector associated with host adaptation.</title>
        <authorList>
            <person name="Gaulin E."/>
        </authorList>
    </citation>
    <scope>NUCLEOTIDE SEQUENCE</scope>
    <source>
        <strain evidence="1">CBS 578.67</strain>
    </source>
</reference>
<dbReference type="EMBL" id="VJMH01006450">
    <property type="protein sequence ID" value="KAF0689427.1"/>
    <property type="molecule type" value="Genomic_DNA"/>
</dbReference>
<protein>
    <submittedName>
        <fullName evidence="2">Aste57867_19133 protein</fullName>
    </submittedName>
</protein>
<name>A0A485LC52_9STRA</name>
<evidence type="ECO:0000313" key="2">
    <source>
        <dbReference type="EMBL" id="VFT95856.1"/>
    </source>
</evidence>
<evidence type="ECO:0000313" key="3">
    <source>
        <dbReference type="Proteomes" id="UP000332933"/>
    </source>
</evidence>
<dbReference type="EMBL" id="CAADRA010006471">
    <property type="protein sequence ID" value="VFT95856.1"/>
    <property type="molecule type" value="Genomic_DNA"/>
</dbReference>
<evidence type="ECO:0000313" key="1">
    <source>
        <dbReference type="EMBL" id="KAF0689427.1"/>
    </source>
</evidence>
<dbReference type="AlphaFoldDB" id="A0A485LC52"/>
<keyword evidence="3" id="KW-1185">Reference proteome</keyword>
<dbReference type="Proteomes" id="UP000332933">
    <property type="component" value="Unassembled WGS sequence"/>
</dbReference>
<dbReference type="OrthoDB" id="76776at2759"/>
<reference evidence="2 3" key="1">
    <citation type="submission" date="2019-03" db="EMBL/GenBank/DDBJ databases">
        <authorList>
            <person name="Gaulin E."/>
            <person name="Dumas B."/>
        </authorList>
    </citation>
    <scope>NUCLEOTIDE SEQUENCE [LARGE SCALE GENOMIC DNA]</scope>
    <source>
        <strain evidence="2">CBS 568.67</strain>
    </source>
</reference>
<sequence length="433" mass="48571">MACRMHGVELFAPSPLRPYMPAAVFLPHMETAEVCFDIDLRCIDDGIFTFFVRCTIEHTIDFQRYVHLTAKAARSMLESLKRSPEKHDVAMLHIPHPVQALFLGHRRTSALVLRLLQFAFDTPRMLADPILHDWLGLDAAERDAVVEIAFHMHVWRQRHARVHHKAMRQVRAVVHAMHVRDWKYAAMISRLCRHDHQCTQPMRLPLVVYDHDMEFQITGAHAMTRPSSSSSSSSSQLVLGPGGKQYFTLRTPAAEPHNVSLVDATNTSLVQVHTIQPCANDGRPRVALRRIVPTCSLHPRPSSPSSMVPQTHLETILVASRDPTSTGCIRFDPPPAAADGMISGLVFGLHQVRAQRYHTWHGHGYELVATDMASGFTFYMGAVIPSSCSPKRRFPFRDDDKDGSYSLMVYPGHDLLVVLAMAVALAQLVGHDD</sequence>
<proteinExistence type="predicted"/>